<dbReference type="AlphaFoldDB" id="A0A5M4B476"/>
<comment type="caution">
    <text evidence="2">The sequence shown here is derived from an EMBL/GenBank/DDBJ whole genome shotgun (WGS) entry which is preliminary data.</text>
</comment>
<keyword evidence="3" id="KW-1185">Reference proteome</keyword>
<name>A0A5M4B476_9BACT</name>
<organism evidence="2 3">
    <name type="scientific">Prolixibacter bellariivorans</name>
    <dbReference type="NCBI Taxonomy" id="314319"/>
    <lineage>
        <taxon>Bacteria</taxon>
        <taxon>Pseudomonadati</taxon>
        <taxon>Bacteroidota</taxon>
        <taxon>Bacteroidia</taxon>
        <taxon>Marinilabiliales</taxon>
        <taxon>Prolixibacteraceae</taxon>
        <taxon>Prolixibacter</taxon>
    </lineage>
</organism>
<dbReference type="EMBL" id="BLAX01000001">
    <property type="protein sequence ID" value="GET34658.1"/>
    <property type="molecule type" value="Genomic_DNA"/>
</dbReference>
<dbReference type="InterPro" id="IPR047698">
    <property type="entry name" value="ArsF-like"/>
</dbReference>
<dbReference type="Gene3D" id="3.40.30.10">
    <property type="entry name" value="Glutaredoxin"/>
    <property type="match status" value="1"/>
</dbReference>
<protein>
    <recommendedName>
        <fullName evidence="4">Thioredoxin domain-containing protein</fullName>
    </recommendedName>
</protein>
<dbReference type="InterPro" id="IPR036249">
    <property type="entry name" value="Thioredoxin-like_sf"/>
</dbReference>
<dbReference type="Proteomes" id="UP000391834">
    <property type="component" value="Unassembled WGS sequence"/>
</dbReference>
<dbReference type="SUPFAM" id="SSF52833">
    <property type="entry name" value="Thioredoxin-like"/>
    <property type="match status" value="1"/>
</dbReference>
<feature type="signal peptide" evidence="1">
    <location>
        <begin position="1"/>
        <end position="26"/>
    </location>
</feature>
<dbReference type="RefSeq" id="WP_025865992.1">
    <property type="nucleotide sequence ID" value="NZ_BLAX01000001.1"/>
</dbReference>
<evidence type="ECO:0000313" key="2">
    <source>
        <dbReference type="EMBL" id="GET34658.1"/>
    </source>
</evidence>
<gene>
    <name evidence="2" type="ORF">PbJCM13498_35210</name>
</gene>
<evidence type="ECO:0000313" key="3">
    <source>
        <dbReference type="Proteomes" id="UP000391834"/>
    </source>
</evidence>
<dbReference type="OrthoDB" id="5524063at2"/>
<evidence type="ECO:0008006" key="4">
    <source>
        <dbReference type="Google" id="ProtNLM"/>
    </source>
</evidence>
<feature type="chain" id="PRO_5024295797" description="Thioredoxin domain-containing protein" evidence="1">
    <location>
        <begin position="27"/>
        <end position="135"/>
    </location>
</feature>
<accession>A0A5M4B476</accession>
<reference evidence="2 3" key="1">
    <citation type="submission" date="2019-10" db="EMBL/GenBank/DDBJ databases">
        <title>Prolixibacter strains distinguished by the presence of nitrate reductase genes were adept at nitrate-dependent anaerobic corrosion of metallic iron and carbon steel.</title>
        <authorList>
            <person name="Iino T."/>
            <person name="Shono N."/>
            <person name="Ito K."/>
            <person name="Nakamura R."/>
            <person name="Sueoka K."/>
            <person name="Harayama S."/>
            <person name="Ohkuma M."/>
        </authorList>
    </citation>
    <scope>NUCLEOTIDE SEQUENCE [LARGE SCALE GENOMIC DNA]</scope>
    <source>
        <strain evidence="2 3">JCM 13498</strain>
    </source>
</reference>
<proteinExistence type="predicted"/>
<keyword evidence="1" id="KW-0732">Signal</keyword>
<evidence type="ECO:0000256" key="1">
    <source>
        <dbReference type="SAM" id="SignalP"/>
    </source>
</evidence>
<dbReference type="NCBIfam" id="NF040494">
    <property type="entry name" value="nitrored_ArsF"/>
    <property type="match status" value="1"/>
</dbReference>
<sequence length="135" mass="14989">MKSPKTAFLALLLFMAGTFTFSQTSASTSKAPEKQAKVNVYYFHFNTRCATCRAVESEAQADVKELFGDDVSFAAYNLDDKAGEAKGKELGVSGQTLLIVKGNQQFNITTEGFMYARTNPKKFRQIIEEKIKPLL</sequence>